<dbReference type="EMBL" id="JQBY01000006">
    <property type="protein sequence ID" value="KRN82866.1"/>
    <property type="molecule type" value="Genomic_DNA"/>
</dbReference>
<dbReference type="Pfam" id="PF01381">
    <property type="entry name" value="HTH_3"/>
    <property type="match status" value="1"/>
</dbReference>
<dbReference type="GeneID" id="76043177"/>
<dbReference type="EMBL" id="FOGK01000002">
    <property type="protein sequence ID" value="SER18763.1"/>
    <property type="molecule type" value="Genomic_DNA"/>
</dbReference>
<dbReference type="AlphaFoldDB" id="A0A0R2JZW5"/>
<dbReference type="CDD" id="cd00093">
    <property type="entry name" value="HTH_XRE"/>
    <property type="match status" value="1"/>
</dbReference>
<dbReference type="GO" id="GO:0003677">
    <property type="term" value="F:DNA binding"/>
    <property type="evidence" value="ECO:0007669"/>
    <property type="project" value="UniProtKB-KW"/>
</dbReference>
<dbReference type="InterPro" id="IPR001387">
    <property type="entry name" value="Cro/C1-type_HTH"/>
</dbReference>
<evidence type="ECO:0000313" key="3">
    <source>
        <dbReference type="EMBL" id="KRN82866.1"/>
    </source>
</evidence>
<accession>A0A0R2JZW5</accession>
<proteinExistence type="predicted"/>
<evidence type="ECO:0000313" key="6">
    <source>
        <dbReference type="Proteomes" id="UP000182818"/>
    </source>
</evidence>
<protein>
    <submittedName>
        <fullName evidence="4">Transcriptional regulator, contains XRE-family HTH domain</fullName>
    </submittedName>
</protein>
<keyword evidence="1" id="KW-0238">DNA-binding</keyword>
<gene>
    <name evidence="3" type="ORF">IV87_GL001816</name>
    <name evidence="4" type="ORF">SAMN04487973_102182</name>
</gene>
<name>A0A0R2JZW5_9LACO</name>
<dbReference type="RefSeq" id="WP_057805544.1">
    <property type="nucleotide sequence ID" value="NZ_BJYP01000011.1"/>
</dbReference>
<reference evidence="3 5" key="1">
    <citation type="journal article" date="2015" name="Genome Announc.">
        <title>Expanding the biotechnology potential of lactobacilli through comparative genomics of 213 strains and associated genera.</title>
        <authorList>
            <person name="Sun Z."/>
            <person name="Harris H.M."/>
            <person name="McCann A."/>
            <person name="Guo C."/>
            <person name="Argimon S."/>
            <person name="Zhang W."/>
            <person name="Yang X."/>
            <person name="Jeffery I.B."/>
            <person name="Cooney J.C."/>
            <person name="Kagawa T.F."/>
            <person name="Liu W."/>
            <person name="Song Y."/>
            <person name="Salvetti E."/>
            <person name="Wrobel A."/>
            <person name="Rasinkangas P."/>
            <person name="Parkhill J."/>
            <person name="Rea M.C."/>
            <person name="O'Sullivan O."/>
            <person name="Ritari J."/>
            <person name="Douillard F.P."/>
            <person name="Paul Ross R."/>
            <person name="Yang R."/>
            <person name="Briner A.E."/>
            <person name="Felis G.E."/>
            <person name="de Vos W.M."/>
            <person name="Barrangou R."/>
            <person name="Klaenhammer T.R."/>
            <person name="Caufield P.W."/>
            <person name="Cui Y."/>
            <person name="Zhang H."/>
            <person name="O'Toole P.W."/>
        </authorList>
    </citation>
    <scope>NUCLEOTIDE SEQUENCE [LARGE SCALE GENOMIC DNA]</scope>
    <source>
        <strain evidence="3 5">DSM 22301</strain>
    </source>
</reference>
<evidence type="ECO:0000313" key="4">
    <source>
        <dbReference type="EMBL" id="SER18763.1"/>
    </source>
</evidence>
<dbReference type="InterPro" id="IPR010982">
    <property type="entry name" value="Lambda_DNA-bd_dom_sf"/>
</dbReference>
<reference evidence="4 6" key="2">
    <citation type="submission" date="2016-10" db="EMBL/GenBank/DDBJ databases">
        <authorList>
            <person name="Varghese N."/>
            <person name="Submissions S."/>
        </authorList>
    </citation>
    <scope>NUCLEOTIDE SEQUENCE [LARGE SCALE GENOMIC DNA]</scope>
    <source>
        <strain evidence="4 6">CGMCC 1.3889</strain>
    </source>
</reference>
<dbReference type="Gene3D" id="1.10.260.40">
    <property type="entry name" value="lambda repressor-like DNA-binding domains"/>
    <property type="match status" value="1"/>
</dbReference>
<feature type="domain" description="HTH cro/C1-type" evidence="2">
    <location>
        <begin position="7"/>
        <end position="61"/>
    </location>
</feature>
<comment type="caution">
    <text evidence="3">The sequence shown here is derived from an EMBL/GenBank/DDBJ whole genome shotgun (WGS) entry which is preliminary data.</text>
</comment>
<evidence type="ECO:0000313" key="5">
    <source>
        <dbReference type="Proteomes" id="UP000051749"/>
    </source>
</evidence>
<dbReference type="Proteomes" id="UP000051749">
    <property type="component" value="Unassembled WGS sequence"/>
</dbReference>
<sequence>MTKGQRIAELRLQKKMSQSELAKAAHVSPSTIGMWETDQRAIKDNDLVNLANLFDVTVDYLLGRTNDKHEEVLAAAHLDKDLKDMTPEQRKAVYDFIEFQKKRIDREEDRHKE</sequence>
<dbReference type="Proteomes" id="UP000182818">
    <property type="component" value="Unassembled WGS sequence"/>
</dbReference>
<evidence type="ECO:0000256" key="1">
    <source>
        <dbReference type="ARBA" id="ARBA00023125"/>
    </source>
</evidence>
<keyword evidence="6" id="KW-1185">Reference proteome</keyword>
<dbReference type="PATRIC" id="fig|319653.3.peg.1848"/>
<evidence type="ECO:0000259" key="2">
    <source>
        <dbReference type="PROSITE" id="PS50943"/>
    </source>
</evidence>
<dbReference type="SUPFAM" id="SSF47413">
    <property type="entry name" value="lambda repressor-like DNA-binding domains"/>
    <property type="match status" value="1"/>
</dbReference>
<dbReference type="STRING" id="319653.SAMN04487973_102182"/>
<dbReference type="PANTHER" id="PTHR46558">
    <property type="entry name" value="TRACRIPTIONAL REGULATORY PROTEIN-RELATED-RELATED"/>
    <property type="match status" value="1"/>
</dbReference>
<dbReference type="PROSITE" id="PS50943">
    <property type="entry name" value="HTH_CROC1"/>
    <property type="match status" value="1"/>
</dbReference>
<organism evidence="3 5">
    <name type="scientific">Pediococcus ethanolidurans</name>
    <dbReference type="NCBI Taxonomy" id="319653"/>
    <lineage>
        <taxon>Bacteria</taxon>
        <taxon>Bacillati</taxon>
        <taxon>Bacillota</taxon>
        <taxon>Bacilli</taxon>
        <taxon>Lactobacillales</taxon>
        <taxon>Lactobacillaceae</taxon>
        <taxon>Pediococcus</taxon>
    </lineage>
</organism>
<dbReference type="OrthoDB" id="9805856at2"/>
<dbReference type="SMART" id="SM00530">
    <property type="entry name" value="HTH_XRE"/>
    <property type="match status" value="1"/>
</dbReference>
<dbReference type="PANTHER" id="PTHR46558:SF11">
    <property type="entry name" value="HTH-TYPE TRANSCRIPTIONAL REGULATOR XRE"/>
    <property type="match status" value="1"/>
</dbReference>